<dbReference type="Gene3D" id="2.60.120.290">
    <property type="entry name" value="Spermadhesin, CUB domain"/>
    <property type="match status" value="2"/>
</dbReference>
<feature type="binding site" evidence="9">
    <location>
        <position position="162"/>
    </location>
    <ligand>
        <name>Zn(2+)</name>
        <dbReference type="ChEBI" id="CHEBI:29105"/>
        <note>catalytic</note>
    </ligand>
</feature>
<reference evidence="14" key="1">
    <citation type="submission" date="2025-08" db="UniProtKB">
        <authorList>
            <consortium name="RefSeq"/>
        </authorList>
    </citation>
    <scope>IDENTIFICATION</scope>
    <source>
        <strain evidence="14">J_2021</strain>
        <tissue evidence="14">Erythrocytes</tissue>
    </source>
</reference>
<evidence type="ECO:0000256" key="7">
    <source>
        <dbReference type="ARBA" id="ARBA00023157"/>
    </source>
</evidence>
<dbReference type="SUPFAM" id="SSF49854">
    <property type="entry name" value="Spermadhesin, CUB domain"/>
    <property type="match status" value="2"/>
</dbReference>
<evidence type="ECO:0000256" key="8">
    <source>
        <dbReference type="PROSITE-ProRule" id="PRU00059"/>
    </source>
</evidence>
<evidence type="ECO:0000256" key="10">
    <source>
        <dbReference type="RuleBase" id="RU361183"/>
    </source>
</evidence>
<keyword evidence="7 8" id="KW-1015">Disulfide bond</keyword>
<keyword evidence="6 9" id="KW-0482">Metalloprotease</keyword>
<dbReference type="GeneID" id="108713791"/>
<dbReference type="RefSeq" id="XP_041445823.1">
    <property type="nucleotide sequence ID" value="XM_041589889.1"/>
</dbReference>
<dbReference type="Gene3D" id="3.40.390.10">
    <property type="entry name" value="Collagenase (Catalytic Domain)"/>
    <property type="match status" value="1"/>
</dbReference>
<dbReference type="InterPro" id="IPR024079">
    <property type="entry name" value="MetalloPept_cat_dom_sf"/>
</dbReference>
<dbReference type="InterPro" id="IPR035914">
    <property type="entry name" value="Sperma_CUB_dom_sf"/>
</dbReference>
<dbReference type="Proteomes" id="UP000186698">
    <property type="component" value="Chromosome 4L"/>
</dbReference>
<keyword evidence="1 9" id="KW-0645">Protease</keyword>
<dbReference type="GO" id="GO:0004222">
    <property type="term" value="F:metalloendopeptidase activity"/>
    <property type="evidence" value="ECO:0000318"/>
    <property type="project" value="GO_Central"/>
</dbReference>
<comment type="cofactor">
    <cofactor evidence="9 10">
        <name>Zn(2+)</name>
        <dbReference type="ChEBI" id="CHEBI:29105"/>
    </cofactor>
    <text evidence="9 10">Binds 1 zinc ion per subunit.</text>
</comment>
<evidence type="ECO:0000256" key="9">
    <source>
        <dbReference type="PROSITE-ProRule" id="PRU01211"/>
    </source>
</evidence>
<dbReference type="OrthoDB" id="291007at2759"/>
<keyword evidence="3" id="KW-0732">Signal</keyword>
<dbReference type="PROSITE" id="PS51864">
    <property type="entry name" value="ASTACIN"/>
    <property type="match status" value="1"/>
</dbReference>
<dbReference type="KEGG" id="xla:108713791"/>
<protein>
    <recommendedName>
        <fullName evidence="10">Metalloendopeptidase</fullName>
        <ecNumber evidence="10">3.4.24.-</ecNumber>
    </recommendedName>
</protein>
<name>A0A8J1MWZ3_XENLA</name>
<dbReference type="SMART" id="SM00042">
    <property type="entry name" value="CUB"/>
    <property type="match status" value="2"/>
</dbReference>
<dbReference type="PANTHER" id="PTHR10127">
    <property type="entry name" value="DISCOIDIN, CUB, EGF, LAMININ , AND ZINC METALLOPROTEASE DOMAIN CONTAINING"/>
    <property type="match status" value="1"/>
</dbReference>
<evidence type="ECO:0000256" key="5">
    <source>
        <dbReference type="ARBA" id="ARBA00022833"/>
    </source>
</evidence>
<dbReference type="FunFam" id="2.60.120.290:FF:000013">
    <property type="entry name" value="Membrane frizzled-related protein"/>
    <property type="match status" value="1"/>
</dbReference>
<dbReference type="GO" id="GO:0005615">
    <property type="term" value="C:extracellular space"/>
    <property type="evidence" value="ECO:0000318"/>
    <property type="project" value="GO_Central"/>
</dbReference>
<feature type="binding site" evidence="9">
    <location>
        <position position="156"/>
    </location>
    <ligand>
        <name>Zn(2+)</name>
        <dbReference type="ChEBI" id="CHEBI:29105"/>
        <note>catalytic</note>
    </ligand>
</feature>
<dbReference type="GO" id="GO:0006508">
    <property type="term" value="P:proteolysis"/>
    <property type="evidence" value="ECO:0007669"/>
    <property type="project" value="UniProtKB-KW"/>
</dbReference>
<feature type="disulfide bond" evidence="8">
    <location>
        <begin position="418"/>
        <end position="435"/>
    </location>
</feature>
<sequence>MQFILLFQVPPERAPGSAGQTEAMTDVFSEILTSNQGTSRFMIQGDIAVQKNRNALRCPGKSCLWPRTGNGLVLVPYTLSNNYTSTEKDIIRAAMEEVMGLTCIRFVARNHEYDYLRICPYDGCWSYIGRIRGTQDVSLMKTGCLHHGVIQHELLHSLGFQHEQCRSDRDNYIHINWDNISQDKERNFLKMNTQNLGTPYDYLSVMHYGKFAFATNSGKPTLEPKRNPTAMIGQRVGLSSLDVEKINRLYHCSVCGYLLADRRGDFSWNSRLHPNKSNCVLLIRVPEGKVFLQFHLFSFPPSPACVHGSVTVYDGRSRESPVLIPKICGKAQPPGIVASGNMVRVEVATGALGTNFRVLYISVKCGGSFFEPSGNFSTPNFPAKYPNSTDCVWTILAPTGYKIVLSIAQFDLEASRGCSDDYLVLRDSGRLQKKCGVIPLLNYTSHGRSLTLYFHSDVSVQAGGFRASYYFTP</sequence>
<dbReference type="InterPro" id="IPR006026">
    <property type="entry name" value="Peptidase_Metallo"/>
</dbReference>
<dbReference type="PANTHER" id="PTHR10127:SF895">
    <property type="entry name" value="METALLOENDOPEPTIDASE"/>
    <property type="match status" value="1"/>
</dbReference>
<evidence type="ECO:0000313" key="14">
    <source>
        <dbReference type="RefSeq" id="XP_041445823.1"/>
    </source>
</evidence>
<gene>
    <name evidence="14" type="primary">LOC108713791</name>
</gene>
<proteinExistence type="predicted"/>
<keyword evidence="2 9" id="KW-0479">Metal-binding</keyword>
<accession>A0A8J1MWZ3</accession>
<dbReference type="Pfam" id="PF01400">
    <property type="entry name" value="Astacin"/>
    <property type="match status" value="1"/>
</dbReference>
<dbReference type="SMART" id="SM00235">
    <property type="entry name" value="ZnMc"/>
    <property type="match status" value="1"/>
</dbReference>
<evidence type="ECO:0000256" key="2">
    <source>
        <dbReference type="ARBA" id="ARBA00022723"/>
    </source>
</evidence>
<feature type="active site" evidence="9">
    <location>
        <position position="153"/>
    </location>
</feature>
<evidence type="ECO:0000313" key="13">
    <source>
        <dbReference type="Proteomes" id="UP000186698"/>
    </source>
</evidence>
<dbReference type="PROSITE" id="PS01180">
    <property type="entry name" value="CUB"/>
    <property type="match status" value="2"/>
</dbReference>
<keyword evidence="5 9" id="KW-0862">Zinc</keyword>
<dbReference type="AlphaFoldDB" id="A0A8J1MWZ3"/>
<feature type="domain" description="CUB" evidence="11">
    <location>
        <begin position="255"/>
        <end position="363"/>
    </location>
</feature>
<dbReference type="FunFam" id="3.40.390.10:FF:000040">
    <property type="entry name" value="Metalloendopeptidase"/>
    <property type="match status" value="1"/>
</dbReference>
<evidence type="ECO:0000259" key="12">
    <source>
        <dbReference type="PROSITE" id="PS51864"/>
    </source>
</evidence>
<evidence type="ECO:0000259" key="11">
    <source>
        <dbReference type="PROSITE" id="PS01180"/>
    </source>
</evidence>
<evidence type="ECO:0000256" key="6">
    <source>
        <dbReference type="ARBA" id="ARBA00023049"/>
    </source>
</evidence>
<feature type="domain" description="CUB" evidence="11">
    <location>
        <begin position="365"/>
        <end position="472"/>
    </location>
</feature>
<evidence type="ECO:0000256" key="1">
    <source>
        <dbReference type="ARBA" id="ARBA00022670"/>
    </source>
</evidence>
<dbReference type="SUPFAM" id="SSF55486">
    <property type="entry name" value="Metalloproteases ('zincins'), catalytic domain"/>
    <property type="match status" value="1"/>
</dbReference>
<evidence type="ECO:0000256" key="3">
    <source>
        <dbReference type="ARBA" id="ARBA00022729"/>
    </source>
</evidence>
<dbReference type="Pfam" id="PF00431">
    <property type="entry name" value="CUB"/>
    <property type="match status" value="2"/>
</dbReference>
<dbReference type="InterPro" id="IPR001506">
    <property type="entry name" value="Peptidase_M12A"/>
</dbReference>
<dbReference type="EC" id="3.4.24.-" evidence="10"/>
<feature type="binding site" evidence="9">
    <location>
        <position position="152"/>
    </location>
    <ligand>
        <name>Zn(2+)</name>
        <dbReference type="ChEBI" id="CHEBI:29105"/>
        <note>catalytic</note>
    </ligand>
</feature>
<comment type="caution">
    <text evidence="8">Lacks conserved residue(s) required for the propagation of feature annotation.</text>
</comment>
<dbReference type="GO" id="GO:0008270">
    <property type="term" value="F:zinc ion binding"/>
    <property type="evidence" value="ECO:0007669"/>
    <property type="project" value="UniProtKB-UniRule"/>
</dbReference>
<evidence type="ECO:0000256" key="4">
    <source>
        <dbReference type="ARBA" id="ARBA00022801"/>
    </source>
</evidence>
<dbReference type="CDD" id="cd00041">
    <property type="entry name" value="CUB"/>
    <property type="match status" value="2"/>
</dbReference>
<feature type="domain" description="Peptidase M12A" evidence="12">
    <location>
        <begin position="54"/>
        <end position="253"/>
    </location>
</feature>
<keyword evidence="4 9" id="KW-0378">Hydrolase</keyword>
<organism evidence="13 14">
    <name type="scientific">Xenopus laevis</name>
    <name type="common">African clawed frog</name>
    <dbReference type="NCBI Taxonomy" id="8355"/>
    <lineage>
        <taxon>Eukaryota</taxon>
        <taxon>Metazoa</taxon>
        <taxon>Chordata</taxon>
        <taxon>Craniata</taxon>
        <taxon>Vertebrata</taxon>
        <taxon>Euteleostomi</taxon>
        <taxon>Amphibia</taxon>
        <taxon>Batrachia</taxon>
        <taxon>Anura</taxon>
        <taxon>Pipoidea</taxon>
        <taxon>Pipidae</taxon>
        <taxon>Xenopodinae</taxon>
        <taxon>Xenopus</taxon>
        <taxon>Xenopus</taxon>
    </lineage>
</organism>
<keyword evidence="13" id="KW-1185">Reference proteome</keyword>
<dbReference type="PRINTS" id="PR00480">
    <property type="entry name" value="ASTACIN"/>
</dbReference>
<dbReference type="InterPro" id="IPR000859">
    <property type="entry name" value="CUB_dom"/>
</dbReference>